<keyword evidence="2" id="KW-1185">Reference proteome</keyword>
<sequence>MTPDRKRTAAAVEDRFSALLNIDRWMRFVTRNGVKELALKMARALDLLHYLDSETSELSGLSREHKLTIKDLPAWIDYSTSSKMSTASMSQEERNITKELMRSPEHLPRLGYSI</sequence>
<evidence type="ECO:0000313" key="2">
    <source>
        <dbReference type="Proteomes" id="UP001291623"/>
    </source>
</evidence>
<dbReference type="AlphaFoldDB" id="A0AAE1SP55"/>
<dbReference type="EMBL" id="JAVYJV010000004">
    <property type="protein sequence ID" value="KAK4373280.1"/>
    <property type="molecule type" value="Genomic_DNA"/>
</dbReference>
<gene>
    <name evidence="1" type="ORF">RND71_008664</name>
</gene>
<protein>
    <submittedName>
        <fullName evidence="1">Uncharacterized protein</fullName>
    </submittedName>
</protein>
<proteinExistence type="predicted"/>
<accession>A0AAE1SP55</accession>
<organism evidence="1 2">
    <name type="scientific">Anisodus tanguticus</name>
    <dbReference type="NCBI Taxonomy" id="243964"/>
    <lineage>
        <taxon>Eukaryota</taxon>
        <taxon>Viridiplantae</taxon>
        <taxon>Streptophyta</taxon>
        <taxon>Embryophyta</taxon>
        <taxon>Tracheophyta</taxon>
        <taxon>Spermatophyta</taxon>
        <taxon>Magnoliopsida</taxon>
        <taxon>eudicotyledons</taxon>
        <taxon>Gunneridae</taxon>
        <taxon>Pentapetalae</taxon>
        <taxon>asterids</taxon>
        <taxon>lamiids</taxon>
        <taxon>Solanales</taxon>
        <taxon>Solanaceae</taxon>
        <taxon>Solanoideae</taxon>
        <taxon>Hyoscyameae</taxon>
        <taxon>Anisodus</taxon>
    </lineage>
</organism>
<name>A0AAE1SP55_9SOLA</name>
<reference evidence="1" key="1">
    <citation type="submission" date="2023-12" db="EMBL/GenBank/DDBJ databases">
        <title>Genome assembly of Anisodus tanguticus.</title>
        <authorList>
            <person name="Wang Y.-J."/>
        </authorList>
    </citation>
    <scope>NUCLEOTIDE SEQUENCE</scope>
    <source>
        <strain evidence="1">KB-2021</strain>
        <tissue evidence="1">Leaf</tissue>
    </source>
</reference>
<evidence type="ECO:0000313" key="1">
    <source>
        <dbReference type="EMBL" id="KAK4373280.1"/>
    </source>
</evidence>
<comment type="caution">
    <text evidence="1">The sequence shown here is derived from an EMBL/GenBank/DDBJ whole genome shotgun (WGS) entry which is preliminary data.</text>
</comment>
<dbReference type="Proteomes" id="UP001291623">
    <property type="component" value="Unassembled WGS sequence"/>
</dbReference>